<keyword evidence="1" id="KW-0472">Membrane</keyword>
<keyword evidence="1" id="KW-1133">Transmembrane helix</keyword>
<comment type="caution">
    <text evidence="2">The sequence shown here is derived from an EMBL/GenBank/DDBJ whole genome shotgun (WGS) entry which is preliminary data.</text>
</comment>
<feature type="transmembrane region" description="Helical" evidence="1">
    <location>
        <begin position="6"/>
        <end position="23"/>
    </location>
</feature>
<keyword evidence="1" id="KW-0812">Transmembrane</keyword>
<accession>A0A1V4STN8</accession>
<protein>
    <submittedName>
        <fullName evidence="2">Uncharacterized protein</fullName>
    </submittedName>
</protein>
<reference evidence="2 3" key="1">
    <citation type="submission" date="2016-02" db="EMBL/GenBank/DDBJ databases">
        <title>Genome sequence of Clostridium thermobutyricum DSM 4928.</title>
        <authorList>
            <person name="Poehlein A."/>
            <person name="Daniel R."/>
        </authorList>
    </citation>
    <scope>NUCLEOTIDE SEQUENCE [LARGE SCALE GENOMIC DNA]</scope>
    <source>
        <strain evidence="2 3">DSM 4928</strain>
    </source>
</reference>
<dbReference type="AlphaFoldDB" id="A0A1V4STN8"/>
<dbReference type="OrthoDB" id="1911165at2"/>
<name>A0A1V4STN8_9CLOT</name>
<dbReference type="Proteomes" id="UP000191448">
    <property type="component" value="Unassembled WGS sequence"/>
</dbReference>
<dbReference type="RefSeq" id="WP_080024000.1">
    <property type="nucleotide sequence ID" value="NZ_LTAY01000081.1"/>
</dbReference>
<evidence type="ECO:0000313" key="3">
    <source>
        <dbReference type="Proteomes" id="UP000191448"/>
    </source>
</evidence>
<feature type="transmembrane region" description="Helical" evidence="1">
    <location>
        <begin position="30"/>
        <end position="48"/>
    </location>
</feature>
<gene>
    <name evidence="2" type="ORF">CLTHE_28180</name>
</gene>
<proteinExistence type="predicted"/>
<dbReference type="EMBL" id="LTAY01000081">
    <property type="protein sequence ID" value="OPX46597.1"/>
    <property type="molecule type" value="Genomic_DNA"/>
</dbReference>
<sequence length="71" mass="8172">MKKTNIYTIFGVLFNVIFLFGNCTNLLPEFMKGLCVGLGFTLIFFGIYSESHSVSQLRNYKKILFNKILPK</sequence>
<organism evidence="2 3">
    <name type="scientific">Clostridium thermobutyricum DSM 4928</name>
    <dbReference type="NCBI Taxonomy" id="1121339"/>
    <lineage>
        <taxon>Bacteria</taxon>
        <taxon>Bacillati</taxon>
        <taxon>Bacillota</taxon>
        <taxon>Clostridia</taxon>
        <taxon>Eubacteriales</taxon>
        <taxon>Clostridiaceae</taxon>
        <taxon>Clostridium</taxon>
    </lineage>
</organism>
<evidence type="ECO:0000313" key="2">
    <source>
        <dbReference type="EMBL" id="OPX46597.1"/>
    </source>
</evidence>
<evidence type="ECO:0000256" key="1">
    <source>
        <dbReference type="SAM" id="Phobius"/>
    </source>
</evidence>